<dbReference type="EC" id="3.4.19.12" evidence="3"/>
<evidence type="ECO:0000256" key="6">
    <source>
        <dbReference type="ARBA" id="ARBA00022801"/>
    </source>
</evidence>
<organism evidence="9 10">
    <name type="scientific">Thamnocephalis sphaerospora</name>
    <dbReference type="NCBI Taxonomy" id="78915"/>
    <lineage>
        <taxon>Eukaryota</taxon>
        <taxon>Fungi</taxon>
        <taxon>Fungi incertae sedis</taxon>
        <taxon>Zoopagomycota</taxon>
        <taxon>Zoopagomycotina</taxon>
        <taxon>Zoopagomycetes</taxon>
        <taxon>Zoopagales</taxon>
        <taxon>Sigmoideomycetaceae</taxon>
        <taxon>Thamnocephalis</taxon>
    </lineage>
</organism>
<dbReference type="EMBL" id="KZ992626">
    <property type="protein sequence ID" value="RKP08201.1"/>
    <property type="molecule type" value="Genomic_DNA"/>
</dbReference>
<dbReference type="InterPro" id="IPR001394">
    <property type="entry name" value="Peptidase_C19_UCH"/>
</dbReference>
<feature type="non-terminal residue" evidence="9">
    <location>
        <position position="1"/>
    </location>
</feature>
<dbReference type="GO" id="GO:0016579">
    <property type="term" value="P:protein deubiquitination"/>
    <property type="evidence" value="ECO:0007669"/>
    <property type="project" value="InterPro"/>
</dbReference>
<dbReference type="CDD" id="cd02661">
    <property type="entry name" value="Peptidase_C19E"/>
    <property type="match status" value="1"/>
</dbReference>
<dbReference type="Gene3D" id="3.90.70.10">
    <property type="entry name" value="Cysteine proteinases"/>
    <property type="match status" value="1"/>
</dbReference>
<dbReference type="AlphaFoldDB" id="A0A4P9XRR1"/>
<evidence type="ECO:0000256" key="3">
    <source>
        <dbReference type="ARBA" id="ARBA00012759"/>
    </source>
</evidence>
<dbReference type="GO" id="GO:0004843">
    <property type="term" value="F:cysteine-type deubiquitinase activity"/>
    <property type="evidence" value="ECO:0007669"/>
    <property type="project" value="UniProtKB-EC"/>
</dbReference>
<feature type="domain" description="USP" evidence="8">
    <location>
        <begin position="24"/>
        <end position="319"/>
    </location>
</feature>
<accession>A0A4P9XRR1</accession>
<keyword evidence="7" id="KW-0788">Thiol protease</keyword>
<sequence>LSKRSIFPADRLQLAWRTIQPIGPGLLNLGNTCFLNSVLQCLTYTPPLAQYLLESGHKRTCRSPGFCMVCEMELHVRACLRREGGGGGAVRPGRIVGRLRSIAKHMRVGRQEDAHEFLRYLVDAMQKNCLETTMVYRTFGGYLRSQVHCTSCNHRSNTYDPLLDLSVDLAGVDSVEKAVRRFTRPELLTRENRYRCDACRQLVEARKRFTVEQAPAILTVHLKRFNHFGEKIGKRIDFDDTLDLTPCLSASVDARAAAPRYHLYAVLVHAGGSCRSGHYYCYVKSAAGTWYCMNDDSVDQVSAKRVFSEKAYILFYVRDT</sequence>
<dbReference type="STRING" id="78915.A0A4P9XRR1"/>
<dbReference type="Pfam" id="PF00443">
    <property type="entry name" value="UCH"/>
    <property type="match status" value="1"/>
</dbReference>
<dbReference type="GO" id="GO:0006508">
    <property type="term" value="P:proteolysis"/>
    <property type="evidence" value="ECO:0007669"/>
    <property type="project" value="UniProtKB-KW"/>
</dbReference>
<keyword evidence="4" id="KW-0645">Protease</keyword>
<dbReference type="GO" id="GO:0005634">
    <property type="term" value="C:nucleus"/>
    <property type="evidence" value="ECO:0007669"/>
    <property type="project" value="TreeGrafter"/>
</dbReference>
<comment type="catalytic activity">
    <reaction evidence="1">
        <text>Thiol-dependent hydrolysis of ester, thioester, amide, peptide and isopeptide bonds formed by the C-terminal Gly of ubiquitin (a 76-residue protein attached to proteins as an intracellular targeting signal).</text>
        <dbReference type="EC" id="3.4.19.12"/>
    </reaction>
</comment>
<dbReference type="Proteomes" id="UP000271241">
    <property type="component" value="Unassembled WGS sequence"/>
</dbReference>
<dbReference type="InterPro" id="IPR028889">
    <property type="entry name" value="USP"/>
</dbReference>
<protein>
    <recommendedName>
        <fullName evidence="3">ubiquitinyl hydrolase 1</fullName>
        <ecNumber evidence="3">3.4.19.12</ecNumber>
    </recommendedName>
</protein>
<evidence type="ECO:0000256" key="5">
    <source>
        <dbReference type="ARBA" id="ARBA00022786"/>
    </source>
</evidence>
<evidence type="ECO:0000313" key="10">
    <source>
        <dbReference type="Proteomes" id="UP000271241"/>
    </source>
</evidence>
<dbReference type="PROSITE" id="PS00973">
    <property type="entry name" value="USP_2"/>
    <property type="match status" value="1"/>
</dbReference>
<reference evidence="10" key="1">
    <citation type="journal article" date="2018" name="Nat. Microbiol.">
        <title>Leveraging single-cell genomics to expand the fungal tree of life.</title>
        <authorList>
            <person name="Ahrendt S.R."/>
            <person name="Quandt C.A."/>
            <person name="Ciobanu D."/>
            <person name="Clum A."/>
            <person name="Salamov A."/>
            <person name="Andreopoulos B."/>
            <person name="Cheng J.F."/>
            <person name="Woyke T."/>
            <person name="Pelin A."/>
            <person name="Henrissat B."/>
            <person name="Reynolds N.K."/>
            <person name="Benny G.L."/>
            <person name="Smith M.E."/>
            <person name="James T.Y."/>
            <person name="Grigoriev I.V."/>
        </authorList>
    </citation>
    <scope>NUCLEOTIDE SEQUENCE [LARGE SCALE GENOMIC DNA]</scope>
    <source>
        <strain evidence="10">RSA 1356</strain>
    </source>
</reference>
<dbReference type="PANTHER" id="PTHR24006:SF758">
    <property type="entry name" value="UBIQUITIN CARBOXYL-TERMINAL HYDROLASE 36"/>
    <property type="match status" value="1"/>
</dbReference>
<evidence type="ECO:0000256" key="4">
    <source>
        <dbReference type="ARBA" id="ARBA00022670"/>
    </source>
</evidence>
<dbReference type="SUPFAM" id="SSF54001">
    <property type="entry name" value="Cysteine proteinases"/>
    <property type="match status" value="1"/>
</dbReference>
<keyword evidence="10" id="KW-1185">Reference proteome</keyword>
<dbReference type="InterPro" id="IPR018200">
    <property type="entry name" value="USP_CS"/>
</dbReference>
<evidence type="ECO:0000256" key="1">
    <source>
        <dbReference type="ARBA" id="ARBA00000707"/>
    </source>
</evidence>
<gene>
    <name evidence="9" type="ORF">THASP1DRAFT_6310</name>
</gene>
<proteinExistence type="inferred from homology"/>
<evidence type="ECO:0000256" key="7">
    <source>
        <dbReference type="ARBA" id="ARBA00022807"/>
    </source>
</evidence>
<dbReference type="InterPro" id="IPR050164">
    <property type="entry name" value="Peptidase_C19"/>
</dbReference>
<dbReference type="InterPro" id="IPR038765">
    <property type="entry name" value="Papain-like_cys_pep_sf"/>
</dbReference>
<comment type="similarity">
    <text evidence="2">Belongs to the peptidase C19 family.</text>
</comment>
<evidence type="ECO:0000256" key="2">
    <source>
        <dbReference type="ARBA" id="ARBA00009085"/>
    </source>
</evidence>
<evidence type="ECO:0000259" key="8">
    <source>
        <dbReference type="PROSITE" id="PS50235"/>
    </source>
</evidence>
<dbReference type="PROSITE" id="PS00972">
    <property type="entry name" value="USP_1"/>
    <property type="match status" value="1"/>
</dbReference>
<keyword evidence="6" id="KW-0378">Hydrolase</keyword>
<dbReference type="PANTHER" id="PTHR24006">
    <property type="entry name" value="UBIQUITIN CARBOXYL-TERMINAL HYDROLASE"/>
    <property type="match status" value="1"/>
</dbReference>
<dbReference type="FunFam" id="3.90.70.10:FF:000119">
    <property type="entry name" value="Ubiquitin specific peptidase 36"/>
    <property type="match status" value="1"/>
</dbReference>
<dbReference type="PROSITE" id="PS50235">
    <property type="entry name" value="USP_3"/>
    <property type="match status" value="1"/>
</dbReference>
<keyword evidence="5" id="KW-0833">Ubl conjugation pathway</keyword>
<evidence type="ECO:0000313" key="9">
    <source>
        <dbReference type="EMBL" id="RKP08201.1"/>
    </source>
</evidence>
<feature type="non-terminal residue" evidence="9">
    <location>
        <position position="320"/>
    </location>
</feature>
<dbReference type="OrthoDB" id="420187at2759"/>
<name>A0A4P9XRR1_9FUNG</name>
<dbReference type="GO" id="GO:0005829">
    <property type="term" value="C:cytosol"/>
    <property type="evidence" value="ECO:0007669"/>
    <property type="project" value="TreeGrafter"/>
</dbReference>